<evidence type="ECO:0000256" key="3">
    <source>
        <dbReference type="ARBA" id="ARBA00021009"/>
    </source>
</evidence>
<geneLocation type="mitochondrion" evidence="10"/>
<feature type="transmembrane region" description="Helical" evidence="9">
    <location>
        <begin position="222"/>
        <end position="242"/>
    </location>
</feature>
<dbReference type="EC" id="7.1.1.2" evidence="8"/>
<feature type="transmembrane region" description="Helical" evidence="9">
    <location>
        <begin position="6"/>
        <end position="28"/>
    </location>
</feature>
<feature type="transmembrane region" description="Helical" evidence="9">
    <location>
        <begin position="139"/>
        <end position="163"/>
    </location>
</feature>
<feature type="transmembrane region" description="Helical" evidence="9">
    <location>
        <begin position="277"/>
        <end position="297"/>
    </location>
</feature>
<keyword evidence="8" id="KW-0830">Ubiquinone</keyword>
<keyword evidence="6 9" id="KW-0472">Membrane</keyword>
<organism evidence="10">
    <name type="scientific">Lepidotrema longipenis</name>
    <dbReference type="NCBI Taxonomy" id="330067"/>
    <lineage>
        <taxon>Eukaryota</taxon>
        <taxon>Metazoa</taxon>
        <taxon>Spiralia</taxon>
        <taxon>Lophotrochozoa</taxon>
        <taxon>Platyhelminthes</taxon>
        <taxon>Monogenea</taxon>
        <taxon>Monopisthocotylea</taxon>
        <taxon>Dactylogyridea</taxon>
        <taxon>Diplectanidae</taxon>
        <taxon>Lepidotrema</taxon>
    </lineage>
</organism>
<reference evidence="10" key="1">
    <citation type="submission" date="2018-05" db="EMBL/GenBank/DDBJ databases">
        <authorList>
            <person name="Lanie J.A."/>
            <person name="Ng W.-L."/>
            <person name="Kazmierczak K.M."/>
            <person name="Andrzejewski T.M."/>
            <person name="Davidsen T.M."/>
            <person name="Wayne K.J."/>
            <person name="Tettelin H."/>
            <person name="Glass J.I."/>
            <person name="Rusch D."/>
            <person name="Podicherti R."/>
            <person name="Tsui H.-C.T."/>
            <person name="Winkler M.E."/>
        </authorList>
    </citation>
    <scope>NUCLEOTIDE SEQUENCE</scope>
</reference>
<feature type="transmembrane region" description="Helical" evidence="9">
    <location>
        <begin position="248"/>
        <end position="265"/>
    </location>
</feature>
<evidence type="ECO:0000256" key="5">
    <source>
        <dbReference type="ARBA" id="ARBA00022989"/>
    </source>
</evidence>
<keyword evidence="4 7" id="KW-0812">Transmembrane</keyword>
<feature type="transmembrane region" description="Helical" evidence="9">
    <location>
        <begin position="175"/>
        <end position="194"/>
    </location>
</feature>
<dbReference type="Pfam" id="PF00146">
    <property type="entry name" value="NADHdh"/>
    <property type="match status" value="1"/>
</dbReference>
<accession>A0A346Q024</accession>
<keyword evidence="7" id="KW-0520">NAD</keyword>
<evidence type="ECO:0000256" key="6">
    <source>
        <dbReference type="ARBA" id="ARBA00023136"/>
    </source>
</evidence>
<gene>
    <name evidence="10" type="primary">nad1</name>
</gene>
<dbReference type="PANTHER" id="PTHR11432:SF3">
    <property type="entry name" value="NADH-UBIQUINONE OXIDOREDUCTASE CHAIN 1"/>
    <property type="match status" value="1"/>
</dbReference>
<comment type="similarity">
    <text evidence="2 7">Belongs to the complex I subunit 1 family.</text>
</comment>
<dbReference type="PROSITE" id="PS00668">
    <property type="entry name" value="COMPLEX1_ND1_2"/>
    <property type="match status" value="1"/>
</dbReference>
<dbReference type="GO" id="GO:0009060">
    <property type="term" value="P:aerobic respiration"/>
    <property type="evidence" value="ECO:0007669"/>
    <property type="project" value="TreeGrafter"/>
</dbReference>
<evidence type="ECO:0000256" key="1">
    <source>
        <dbReference type="ARBA" id="ARBA00004141"/>
    </source>
</evidence>
<dbReference type="GO" id="GO:0008137">
    <property type="term" value="F:NADH dehydrogenase (ubiquinone) activity"/>
    <property type="evidence" value="ECO:0007669"/>
    <property type="project" value="UniProtKB-EC"/>
</dbReference>
<keyword evidence="8 10" id="KW-0496">Mitochondrion</keyword>
<comment type="subcellular location">
    <subcellularLocation>
        <location evidence="1">Membrane</location>
        <topology evidence="1">Multi-pass membrane protein</topology>
    </subcellularLocation>
    <subcellularLocation>
        <location evidence="7">Mitochondrion inner membrane</location>
        <topology evidence="7">Multi-pass membrane protein</topology>
    </subcellularLocation>
</comment>
<keyword evidence="5 9" id="KW-1133">Transmembrane helix</keyword>
<proteinExistence type="inferred from homology"/>
<evidence type="ECO:0000256" key="2">
    <source>
        <dbReference type="ARBA" id="ARBA00010535"/>
    </source>
</evidence>
<dbReference type="InterPro" id="IPR001694">
    <property type="entry name" value="NADH_UbQ_OxRdtase_su1/FPO"/>
</dbReference>
<dbReference type="GO" id="GO:0003954">
    <property type="term" value="F:NADH dehydrogenase activity"/>
    <property type="evidence" value="ECO:0007669"/>
    <property type="project" value="TreeGrafter"/>
</dbReference>
<dbReference type="PANTHER" id="PTHR11432">
    <property type="entry name" value="NADH DEHYDROGENASE SUBUNIT 1"/>
    <property type="match status" value="1"/>
</dbReference>
<evidence type="ECO:0000313" key="10">
    <source>
        <dbReference type="EMBL" id="AXR86350.1"/>
    </source>
</evidence>
<dbReference type="AlphaFoldDB" id="A0A346Q024"/>
<comment type="catalytic activity">
    <reaction evidence="8">
        <text>a ubiquinone + NADH + 5 H(+)(in) = a ubiquinol + NAD(+) + 4 H(+)(out)</text>
        <dbReference type="Rhea" id="RHEA:29091"/>
        <dbReference type="Rhea" id="RHEA-COMP:9565"/>
        <dbReference type="Rhea" id="RHEA-COMP:9566"/>
        <dbReference type="ChEBI" id="CHEBI:15378"/>
        <dbReference type="ChEBI" id="CHEBI:16389"/>
        <dbReference type="ChEBI" id="CHEBI:17976"/>
        <dbReference type="ChEBI" id="CHEBI:57540"/>
        <dbReference type="ChEBI" id="CHEBI:57945"/>
        <dbReference type="EC" id="7.1.1.2"/>
    </reaction>
</comment>
<name>A0A346Q024_9PLAT</name>
<feature type="transmembrane region" description="Helical" evidence="9">
    <location>
        <begin position="104"/>
        <end position="127"/>
    </location>
</feature>
<dbReference type="EMBL" id="MH328203">
    <property type="protein sequence ID" value="AXR86350.1"/>
    <property type="molecule type" value="Genomic_DNA"/>
</dbReference>
<evidence type="ECO:0000256" key="7">
    <source>
        <dbReference type="RuleBase" id="RU000471"/>
    </source>
</evidence>
<evidence type="ECO:0000256" key="8">
    <source>
        <dbReference type="RuleBase" id="RU000473"/>
    </source>
</evidence>
<protein>
    <recommendedName>
        <fullName evidence="3 8">NADH-ubiquinone oxidoreductase chain 1</fullName>
        <ecNumber evidence="8">7.1.1.2</ecNumber>
    </recommendedName>
</protein>
<evidence type="ECO:0000256" key="9">
    <source>
        <dbReference type="SAM" id="Phobius"/>
    </source>
</evidence>
<dbReference type="GO" id="GO:0005743">
    <property type="term" value="C:mitochondrial inner membrane"/>
    <property type="evidence" value="ECO:0007669"/>
    <property type="project" value="UniProtKB-SubCell"/>
</dbReference>
<evidence type="ECO:0000256" key="4">
    <source>
        <dbReference type="ARBA" id="ARBA00022692"/>
    </source>
</evidence>
<feature type="transmembrane region" description="Helical" evidence="9">
    <location>
        <begin position="76"/>
        <end position="98"/>
    </location>
</feature>
<sequence>MLYYNIGIFCGIYLSFIYIMIFVAFYILSERKLLGYVQLRKGPNKVGILGLFQSFADLIKLIIKLKFNGFLGRSNIALLGVVLIIIISFFYVSLYYYIISGYKYNYSLLIFLVITSISSYSLLLVGWGSFNKYSLYGSLRAAFGSVSFEASLMCLVLIFGFYWNNYSMFIGGVNNLILFGLIPFYFMWLICILCETNRTPFDYAESESDLVSGFNVEYCNTYFTCLFACEYLIIYIMSWFVSVIFVNNWLFGLLTFFNVFIVLWVRGTLPRVRFDNYINFMWGQLLLISAFYLGIILF</sequence>
<dbReference type="InterPro" id="IPR018086">
    <property type="entry name" value="NADH_UbQ_OxRdtase_su1_CS"/>
</dbReference>